<accession>A0A1F4UTV0</accession>
<comment type="caution">
    <text evidence="1">The sequence shown here is derived from an EMBL/GenBank/DDBJ whole genome shotgun (WGS) entry which is preliminary data.</text>
</comment>
<dbReference type="STRING" id="1802617.A2886_02445"/>
<reference evidence="1 2" key="1">
    <citation type="journal article" date="2016" name="Nat. Commun.">
        <title>Thousands of microbial genomes shed light on interconnected biogeochemical processes in an aquifer system.</title>
        <authorList>
            <person name="Anantharaman K."/>
            <person name="Brown C.T."/>
            <person name="Hug L.A."/>
            <person name="Sharon I."/>
            <person name="Castelle C.J."/>
            <person name="Probst A.J."/>
            <person name="Thomas B.C."/>
            <person name="Singh A."/>
            <person name="Wilkins M.J."/>
            <person name="Karaoz U."/>
            <person name="Brodie E.L."/>
            <person name="Williams K.H."/>
            <person name="Hubbard S.S."/>
            <person name="Banfield J.F."/>
        </authorList>
    </citation>
    <scope>NUCLEOTIDE SEQUENCE [LARGE SCALE GENOMIC DNA]</scope>
</reference>
<dbReference type="InterPro" id="IPR036736">
    <property type="entry name" value="ACP-like_sf"/>
</dbReference>
<evidence type="ECO:0000313" key="2">
    <source>
        <dbReference type="Proteomes" id="UP000176608"/>
    </source>
</evidence>
<evidence type="ECO:0008006" key="3">
    <source>
        <dbReference type="Google" id="ProtNLM"/>
    </source>
</evidence>
<dbReference type="Gene3D" id="1.10.1200.10">
    <property type="entry name" value="ACP-like"/>
    <property type="match status" value="1"/>
</dbReference>
<sequence>MSTNYIKTAKEIISKMAGLEVEEIHDESYFEDDLNIGGIELHEILTEIEEKLDVDLSESEENFETFGDLAGALNEKLE</sequence>
<proteinExistence type="predicted"/>
<gene>
    <name evidence="1" type="ORF">A2886_02445</name>
</gene>
<dbReference type="SUPFAM" id="SSF47336">
    <property type="entry name" value="ACP-like"/>
    <property type="match status" value="1"/>
</dbReference>
<dbReference type="Proteomes" id="UP000176608">
    <property type="component" value="Unassembled WGS sequence"/>
</dbReference>
<evidence type="ECO:0000313" key="1">
    <source>
        <dbReference type="EMBL" id="OGC47623.1"/>
    </source>
</evidence>
<dbReference type="EMBL" id="MEVA01000006">
    <property type="protein sequence ID" value="OGC47623.1"/>
    <property type="molecule type" value="Genomic_DNA"/>
</dbReference>
<organism evidence="1 2">
    <name type="scientific">candidate division WWE3 bacterium RIFCSPHIGHO2_01_FULL_42_13</name>
    <dbReference type="NCBI Taxonomy" id="1802617"/>
    <lineage>
        <taxon>Bacteria</taxon>
        <taxon>Katanobacteria</taxon>
    </lineage>
</organism>
<name>A0A1F4UTV0_UNCKA</name>
<dbReference type="AlphaFoldDB" id="A0A1F4UTV0"/>
<protein>
    <recommendedName>
        <fullName evidence="3">Acyl carrier protein</fullName>
    </recommendedName>
</protein>